<reference evidence="2 3" key="1">
    <citation type="submission" date="2008-04" db="EMBL/GenBank/DDBJ databases">
        <title>Complete sequence of plasmid2 of Natranaerobius thermophilus JW/NM-WN-LF.</title>
        <authorList>
            <consortium name="US DOE Joint Genome Institute"/>
            <person name="Copeland A."/>
            <person name="Lucas S."/>
            <person name="Lapidus A."/>
            <person name="Glavina del Rio T."/>
            <person name="Dalin E."/>
            <person name="Tice H."/>
            <person name="Bruce D."/>
            <person name="Goodwin L."/>
            <person name="Pitluck S."/>
            <person name="Chertkov O."/>
            <person name="Brettin T."/>
            <person name="Detter J.C."/>
            <person name="Han C."/>
            <person name="Kuske C.R."/>
            <person name="Schmutz J."/>
            <person name="Larimer F."/>
            <person name="Land M."/>
            <person name="Hauser L."/>
            <person name="Kyrpides N."/>
            <person name="Lykidis A."/>
            <person name="Mesbah N.M."/>
            <person name="Wiegel J."/>
        </authorList>
    </citation>
    <scope>NUCLEOTIDE SEQUENCE [LARGE SCALE GENOMIC DNA]</scope>
    <source>
        <strain evidence="3">ATCC BAA-1301 / DSM 18059 / JW/NM-WN-LF</strain>
        <plasmid evidence="2 3">pNTHE02</plasmid>
    </source>
</reference>
<evidence type="ECO:0000313" key="2">
    <source>
        <dbReference type="EMBL" id="ACB86503.1"/>
    </source>
</evidence>
<geneLocation type="plasmid" evidence="2 3">
    <name>pNTHE02</name>
</geneLocation>
<dbReference type="EMBL" id="CP001036">
    <property type="protein sequence ID" value="ACB86503.1"/>
    <property type="molecule type" value="Genomic_DNA"/>
</dbReference>
<dbReference type="OrthoDB" id="6008408at2"/>
<keyword evidence="2" id="KW-0614">Plasmid</keyword>
<dbReference type="Gene3D" id="1.10.10.10">
    <property type="entry name" value="Winged helix-like DNA-binding domain superfamily/Winged helix DNA-binding domain"/>
    <property type="match status" value="1"/>
</dbReference>
<gene>
    <name evidence="2" type="ordered locus">Nther_2958</name>
</gene>
<proteinExistence type="predicted"/>
<dbReference type="InterPro" id="IPR036388">
    <property type="entry name" value="WH-like_DNA-bd_sf"/>
</dbReference>
<dbReference type="InParanoid" id="B2A8Q4"/>
<evidence type="ECO:0000256" key="1">
    <source>
        <dbReference type="SAM" id="MobiDB-lite"/>
    </source>
</evidence>
<protein>
    <submittedName>
        <fullName evidence="2">Replication protein</fullName>
    </submittedName>
</protein>
<accession>B2A8Q4</accession>
<dbReference type="KEGG" id="nth:Nther_2958"/>
<dbReference type="HOGENOM" id="CLU_029349_0_0_9"/>
<dbReference type="Proteomes" id="UP000001683">
    <property type="component" value="Plasmid pNTHE02"/>
</dbReference>
<feature type="region of interest" description="Disordered" evidence="1">
    <location>
        <begin position="355"/>
        <end position="380"/>
    </location>
</feature>
<dbReference type="eggNOG" id="COG2522">
    <property type="taxonomic scope" value="Bacteria"/>
</dbReference>
<sequence length="428" mass="50494">MSSLSPSRQRQHQKLQSHGQAQNFLNLIHESGEDYFFLATKKQDEWEQQNALQSPSEVHVLDDRDYYYSPNSFFVPKRHQNTVGKFKCLFIDLDTYKLNDYSPEENYCNIHFEIFYEGKLPLPNLRVFSGRGVQLIYLIHESPIQAKNRWNACQDIIYQIFKPFGADPKTLGSQSILRLPGTFNQKNGRLTYYELIHGSKYCMKSFLKQYSPKVKRIGSTKKSKKQKKTNKSKSNKSKFKKLMNIKTLNYGILKDLEKLAKLRNYDLHGYREMILFLYRLHSLKNDRSPEEALEDTLAFNQTFKEPLPERMVIRDTRSAERYTDKYNFTAEWIIKQLEIDEEELKHLEVVIGTEEKNRRKKEVNREKRRDASGLTEKEKAKAKHLERLKKALRLNPAAKKTELAKELGVSREQVHRLLKDLEDDNCVK</sequence>
<dbReference type="RefSeq" id="WP_012451959.1">
    <property type="nucleotide sequence ID" value="NC_010724.1"/>
</dbReference>
<organism evidence="2 3">
    <name type="scientific">Natranaerobius thermophilus (strain ATCC BAA-1301 / DSM 18059 / JW/NM-WN-LF)</name>
    <dbReference type="NCBI Taxonomy" id="457570"/>
    <lineage>
        <taxon>Bacteria</taxon>
        <taxon>Bacillati</taxon>
        <taxon>Bacillota</taxon>
        <taxon>Clostridia</taxon>
        <taxon>Natranaerobiales</taxon>
        <taxon>Natranaerobiaceae</taxon>
        <taxon>Natranaerobius</taxon>
    </lineage>
</organism>
<keyword evidence="3" id="KW-1185">Reference proteome</keyword>
<evidence type="ECO:0000313" key="3">
    <source>
        <dbReference type="Proteomes" id="UP000001683"/>
    </source>
</evidence>
<name>B2A8Q4_NATTJ</name>
<dbReference type="AlphaFoldDB" id="B2A8Q4"/>
<feature type="region of interest" description="Disordered" evidence="1">
    <location>
        <begin position="216"/>
        <end position="236"/>
    </location>
</feature>
<reference evidence="2 3" key="2">
    <citation type="journal article" date="2011" name="J. Bacteriol.">
        <title>Complete genome sequence of the anaerobic, halophilic alkalithermophile Natranaerobius thermophilus JW/NM-WN-LF.</title>
        <authorList>
            <person name="Zhao B."/>
            <person name="Mesbah N.M."/>
            <person name="Dalin E."/>
            <person name="Goodwin L."/>
            <person name="Nolan M."/>
            <person name="Pitluck S."/>
            <person name="Chertkov O."/>
            <person name="Brettin T.S."/>
            <person name="Han J."/>
            <person name="Larimer F.W."/>
            <person name="Land M.L."/>
            <person name="Hauser L."/>
            <person name="Kyrpides N."/>
            <person name="Wiegel J."/>
        </authorList>
    </citation>
    <scope>NUCLEOTIDE SEQUENCE [LARGE SCALE GENOMIC DNA]</scope>
    <source>
        <strain evidence="3">ATCC BAA-1301 / DSM 18059 / JW/NM-WN-LF</strain>
        <plasmid evidence="2 3">pNTHE02</plasmid>
    </source>
</reference>